<dbReference type="EMBL" id="CP002831">
    <property type="protein sequence ID" value="AFC25093.1"/>
    <property type="molecule type" value="Genomic_DNA"/>
</dbReference>
<protein>
    <submittedName>
        <fullName evidence="3">PKD domain protein</fullName>
    </submittedName>
</protein>
<dbReference type="Proteomes" id="UP000007519">
    <property type="component" value="Chromosome"/>
</dbReference>
<gene>
    <name evidence="3" type="ordered locus">SGRA_2364</name>
</gene>
<keyword evidence="1" id="KW-0732">Signal</keyword>
<proteinExistence type="predicted"/>
<reference evidence="3 4" key="1">
    <citation type="journal article" date="2012" name="Stand. Genomic Sci.">
        <title>Complete genome sequencing and analysis of Saprospira grandis str. Lewin, a predatory marine bacterium.</title>
        <authorList>
            <person name="Saw J.H."/>
            <person name="Yuryev A."/>
            <person name="Kanbe M."/>
            <person name="Hou S."/>
            <person name="Young A.G."/>
            <person name="Aizawa S."/>
            <person name="Alam M."/>
        </authorList>
    </citation>
    <scope>NUCLEOTIDE SEQUENCE [LARGE SCALE GENOMIC DNA]</scope>
    <source>
        <strain evidence="3 4">Lewin</strain>
    </source>
</reference>
<keyword evidence="4" id="KW-1185">Reference proteome</keyword>
<dbReference type="KEGG" id="sgn:SGRA_2364"/>
<dbReference type="RefSeq" id="WP_015692708.1">
    <property type="nucleotide sequence ID" value="NC_016940.1"/>
</dbReference>
<accession>H6L4R8</accession>
<feature type="domain" description="Secretion system C-terminal sorting" evidence="2">
    <location>
        <begin position="264"/>
        <end position="334"/>
    </location>
</feature>
<dbReference type="STRING" id="984262.SGRA_2364"/>
<feature type="signal peptide" evidence="1">
    <location>
        <begin position="1"/>
        <end position="17"/>
    </location>
</feature>
<sequence length="337" mass="38945">MKQVLFIFLFLISQGLAAQQQDTSGFCPTGSIWVYKHAVQMYFPHYSMFSYEKDTLLNGQAVKKIRHDRVAYDYQYQNQQPYIAGHTISWQNDEFLYEQNDSIYFYLADSQQFYLLHDFSALVGDSLAIQQHRNACGNNSNYPLQDTLAILEQDTLTLGQWAFKRSYYNISSSILEDSTNQYFKGKIIHNIGGETSFFPYPNLRLCDPNVYIQGQTTDLVCYQDDERGVLIDEVQEEWGCQSLITSVAQLADPSMAQNAPQVKLFPNPTQAQFYLQSQQPLLRYAIYQLNGQLVQQGSLSNSQENYQIAVPNLPAGLYILQLENEQQEVFYQKFRKQ</sequence>
<organism evidence="3 4">
    <name type="scientific">Saprospira grandis (strain Lewin)</name>
    <dbReference type="NCBI Taxonomy" id="984262"/>
    <lineage>
        <taxon>Bacteria</taxon>
        <taxon>Pseudomonadati</taxon>
        <taxon>Bacteroidota</taxon>
        <taxon>Saprospiria</taxon>
        <taxon>Saprospirales</taxon>
        <taxon>Saprospiraceae</taxon>
        <taxon>Saprospira</taxon>
    </lineage>
</organism>
<dbReference type="eggNOG" id="ENOG502ZT7Y">
    <property type="taxonomic scope" value="Bacteria"/>
</dbReference>
<evidence type="ECO:0000256" key="1">
    <source>
        <dbReference type="SAM" id="SignalP"/>
    </source>
</evidence>
<dbReference type="OrthoDB" id="658856at2"/>
<name>H6L4R8_SAPGL</name>
<dbReference type="InterPro" id="IPR026444">
    <property type="entry name" value="Secre_tail"/>
</dbReference>
<dbReference type="AlphaFoldDB" id="H6L4R8"/>
<evidence type="ECO:0000313" key="3">
    <source>
        <dbReference type="EMBL" id="AFC25093.1"/>
    </source>
</evidence>
<evidence type="ECO:0000313" key="4">
    <source>
        <dbReference type="Proteomes" id="UP000007519"/>
    </source>
</evidence>
<dbReference type="Pfam" id="PF18962">
    <property type="entry name" value="Por_Secre_tail"/>
    <property type="match status" value="1"/>
</dbReference>
<dbReference type="NCBIfam" id="TIGR04183">
    <property type="entry name" value="Por_Secre_tail"/>
    <property type="match status" value="1"/>
</dbReference>
<feature type="chain" id="PRO_5003603896" evidence="1">
    <location>
        <begin position="18"/>
        <end position="337"/>
    </location>
</feature>
<dbReference type="HOGENOM" id="CLU_072798_0_0_10"/>
<evidence type="ECO:0000259" key="2">
    <source>
        <dbReference type="Pfam" id="PF18962"/>
    </source>
</evidence>